<dbReference type="Proteomes" id="UP001372834">
    <property type="component" value="Unassembled WGS sequence"/>
</dbReference>
<proteinExistence type="predicted"/>
<evidence type="ECO:0000313" key="2">
    <source>
        <dbReference type="EMBL" id="KAK6623063.1"/>
    </source>
</evidence>
<feature type="compositionally biased region" description="Basic and acidic residues" evidence="1">
    <location>
        <begin position="8"/>
        <end position="17"/>
    </location>
</feature>
<sequence>MAVATSPHVERQDESAESKATTTTTTAAGAAATENNEKSKLEFLSSEMTSVRKFSSAPPVCSP</sequence>
<dbReference type="EMBL" id="JAWJWE010000038">
    <property type="protein sequence ID" value="KAK6623063.1"/>
    <property type="molecule type" value="Genomic_DNA"/>
</dbReference>
<accession>A0AAN8PH49</accession>
<evidence type="ECO:0000256" key="1">
    <source>
        <dbReference type="SAM" id="MobiDB-lite"/>
    </source>
</evidence>
<dbReference type="AlphaFoldDB" id="A0AAN8PH49"/>
<protein>
    <submittedName>
        <fullName evidence="2">Uncharacterized protein</fullName>
    </submittedName>
</protein>
<gene>
    <name evidence="2" type="ORF">RUM43_008915</name>
</gene>
<organism evidence="2 3">
    <name type="scientific">Polyplax serrata</name>
    <name type="common">Common mouse louse</name>
    <dbReference type="NCBI Taxonomy" id="468196"/>
    <lineage>
        <taxon>Eukaryota</taxon>
        <taxon>Metazoa</taxon>
        <taxon>Ecdysozoa</taxon>
        <taxon>Arthropoda</taxon>
        <taxon>Hexapoda</taxon>
        <taxon>Insecta</taxon>
        <taxon>Pterygota</taxon>
        <taxon>Neoptera</taxon>
        <taxon>Paraneoptera</taxon>
        <taxon>Psocodea</taxon>
        <taxon>Troctomorpha</taxon>
        <taxon>Phthiraptera</taxon>
        <taxon>Anoplura</taxon>
        <taxon>Polyplacidae</taxon>
        <taxon>Polyplax</taxon>
    </lineage>
</organism>
<reference evidence="2 3" key="1">
    <citation type="submission" date="2023-10" db="EMBL/GenBank/DDBJ databases">
        <title>Genomes of two closely related lineages of the louse Polyplax serrata with different host specificities.</title>
        <authorList>
            <person name="Martinu J."/>
            <person name="Tarabai H."/>
            <person name="Stefka J."/>
            <person name="Hypsa V."/>
        </authorList>
    </citation>
    <scope>NUCLEOTIDE SEQUENCE [LARGE SCALE GENOMIC DNA]</scope>
    <source>
        <strain evidence="2">HR10_N</strain>
    </source>
</reference>
<feature type="compositionally biased region" description="Low complexity" evidence="1">
    <location>
        <begin position="20"/>
        <end position="33"/>
    </location>
</feature>
<evidence type="ECO:0000313" key="3">
    <source>
        <dbReference type="Proteomes" id="UP001372834"/>
    </source>
</evidence>
<comment type="caution">
    <text evidence="2">The sequence shown here is derived from an EMBL/GenBank/DDBJ whole genome shotgun (WGS) entry which is preliminary data.</text>
</comment>
<name>A0AAN8PH49_POLSC</name>
<feature type="region of interest" description="Disordered" evidence="1">
    <location>
        <begin position="1"/>
        <end position="63"/>
    </location>
</feature>